<keyword evidence="2" id="KW-1185">Reference proteome</keyword>
<sequence length="166" mass="18427">MMSAFISPRPVTLVRLLDPNNRSGYIPESGCAVPMIRRDPAVAVVIQVVSAMIIAPTTKTGIPRGPKRPVRVPLLDEGGYLRSLPSLALQVDTTNDLRTNLGTLGSRNPCMKIHILKMIFPMNEIQIFFKICFPWVSADSYKSKMCPWHTWEFFISSGSEFGSGKS</sequence>
<evidence type="ECO:0000313" key="2">
    <source>
        <dbReference type="Proteomes" id="UP000886523"/>
    </source>
</evidence>
<comment type="caution">
    <text evidence="1">The sequence shown here is derived from an EMBL/GenBank/DDBJ whole genome shotgun (WGS) entry which is preliminary data.</text>
</comment>
<dbReference type="Proteomes" id="UP000886523">
    <property type="component" value="Unassembled WGS sequence"/>
</dbReference>
<name>A0A9P6ASD6_9AGAM</name>
<organism evidence="1 2">
    <name type="scientific">Hydnum rufescens UP504</name>
    <dbReference type="NCBI Taxonomy" id="1448309"/>
    <lineage>
        <taxon>Eukaryota</taxon>
        <taxon>Fungi</taxon>
        <taxon>Dikarya</taxon>
        <taxon>Basidiomycota</taxon>
        <taxon>Agaricomycotina</taxon>
        <taxon>Agaricomycetes</taxon>
        <taxon>Cantharellales</taxon>
        <taxon>Hydnaceae</taxon>
        <taxon>Hydnum</taxon>
    </lineage>
</organism>
<gene>
    <name evidence="1" type="ORF">BS47DRAFT_1199844</name>
</gene>
<accession>A0A9P6ASD6</accession>
<evidence type="ECO:0000313" key="1">
    <source>
        <dbReference type="EMBL" id="KAF9511078.1"/>
    </source>
</evidence>
<dbReference type="AlphaFoldDB" id="A0A9P6ASD6"/>
<protein>
    <submittedName>
        <fullName evidence="1">Uncharacterized protein</fullName>
    </submittedName>
</protein>
<reference evidence="1" key="1">
    <citation type="journal article" date="2020" name="Nat. Commun.">
        <title>Large-scale genome sequencing of mycorrhizal fungi provides insights into the early evolution of symbiotic traits.</title>
        <authorList>
            <person name="Miyauchi S."/>
            <person name="Kiss E."/>
            <person name="Kuo A."/>
            <person name="Drula E."/>
            <person name="Kohler A."/>
            <person name="Sanchez-Garcia M."/>
            <person name="Morin E."/>
            <person name="Andreopoulos B."/>
            <person name="Barry K.W."/>
            <person name="Bonito G."/>
            <person name="Buee M."/>
            <person name="Carver A."/>
            <person name="Chen C."/>
            <person name="Cichocki N."/>
            <person name="Clum A."/>
            <person name="Culley D."/>
            <person name="Crous P.W."/>
            <person name="Fauchery L."/>
            <person name="Girlanda M."/>
            <person name="Hayes R.D."/>
            <person name="Keri Z."/>
            <person name="LaButti K."/>
            <person name="Lipzen A."/>
            <person name="Lombard V."/>
            <person name="Magnuson J."/>
            <person name="Maillard F."/>
            <person name="Murat C."/>
            <person name="Nolan M."/>
            <person name="Ohm R.A."/>
            <person name="Pangilinan J."/>
            <person name="Pereira M.F."/>
            <person name="Perotto S."/>
            <person name="Peter M."/>
            <person name="Pfister S."/>
            <person name="Riley R."/>
            <person name="Sitrit Y."/>
            <person name="Stielow J.B."/>
            <person name="Szollosi G."/>
            <person name="Zifcakova L."/>
            <person name="Stursova M."/>
            <person name="Spatafora J.W."/>
            <person name="Tedersoo L."/>
            <person name="Vaario L.M."/>
            <person name="Yamada A."/>
            <person name="Yan M."/>
            <person name="Wang P."/>
            <person name="Xu J."/>
            <person name="Bruns T."/>
            <person name="Baldrian P."/>
            <person name="Vilgalys R."/>
            <person name="Dunand C."/>
            <person name="Henrissat B."/>
            <person name="Grigoriev I.V."/>
            <person name="Hibbett D."/>
            <person name="Nagy L.G."/>
            <person name="Martin F.M."/>
        </authorList>
    </citation>
    <scope>NUCLEOTIDE SEQUENCE</scope>
    <source>
        <strain evidence="1">UP504</strain>
    </source>
</reference>
<proteinExistence type="predicted"/>
<dbReference type="EMBL" id="MU129005">
    <property type="protein sequence ID" value="KAF9511078.1"/>
    <property type="molecule type" value="Genomic_DNA"/>
</dbReference>